<dbReference type="Proteomes" id="UP001283361">
    <property type="component" value="Unassembled WGS sequence"/>
</dbReference>
<comment type="caution">
    <text evidence="1">The sequence shown here is derived from an EMBL/GenBank/DDBJ whole genome shotgun (WGS) entry which is preliminary data.</text>
</comment>
<dbReference type="EMBL" id="JAWDGP010007584">
    <property type="protein sequence ID" value="KAK3712427.1"/>
    <property type="molecule type" value="Genomic_DNA"/>
</dbReference>
<keyword evidence="2" id="KW-1185">Reference proteome</keyword>
<reference evidence="1" key="1">
    <citation type="journal article" date="2023" name="G3 (Bethesda)">
        <title>A reference genome for the long-term kleptoplast-retaining sea slug Elysia crispata morphotype clarki.</title>
        <authorList>
            <person name="Eastman K.E."/>
            <person name="Pendleton A.L."/>
            <person name="Shaikh M.A."/>
            <person name="Suttiyut T."/>
            <person name="Ogas R."/>
            <person name="Tomko P."/>
            <person name="Gavelis G."/>
            <person name="Widhalm J.R."/>
            <person name="Wisecaver J.H."/>
        </authorList>
    </citation>
    <scope>NUCLEOTIDE SEQUENCE</scope>
    <source>
        <strain evidence="1">ECLA1</strain>
    </source>
</reference>
<evidence type="ECO:0000313" key="1">
    <source>
        <dbReference type="EMBL" id="KAK3712427.1"/>
    </source>
</evidence>
<gene>
    <name evidence="1" type="ORF">RRG08_002757</name>
</gene>
<evidence type="ECO:0000313" key="2">
    <source>
        <dbReference type="Proteomes" id="UP001283361"/>
    </source>
</evidence>
<name>A0AAE0XTV6_9GAST</name>
<sequence>MAIPRVKLSAHVTFGSVQIRTSVTVRNSLQSFIRGFSSSDRRTRHASMDEINIQIPRSRPRGSNQRRALCKFGALACATELTEPHRKETPNPAMTLRVEDVLSCALRTLSDLLLSRWASCL</sequence>
<proteinExistence type="predicted"/>
<organism evidence="1 2">
    <name type="scientific">Elysia crispata</name>
    <name type="common">lettuce slug</name>
    <dbReference type="NCBI Taxonomy" id="231223"/>
    <lineage>
        <taxon>Eukaryota</taxon>
        <taxon>Metazoa</taxon>
        <taxon>Spiralia</taxon>
        <taxon>Lophotrochozoa</taxon>
        <taxon>Mollusca</taxon>
        <taxon>Gastropoda</taxon>
        <taxon>Heterobranchia</taxon>
        <taxon>Euthyneura</taxon>
        <taxon>Panpulmonata</taxon>
        <taxon>Sacoglossa</taxon>
        <taxon>Placobranchoidea</taxon>
        <taxon>Plakobranchidae</taxon>
        <taxon>Elysia</taxon>
    </lineage>
</organism>
<protein>
    <submittedName>
        <fullName evidence="1">Uncharacterized protein</fullName>
    </submittedName>
</protein>
<accession>A0AAE0XTV6</accession>
<dbReference type="AlphaFoldDB" id="A0AAE0XTV6"/>